<proteinExistence type="inferred from homology"/>
<dbReference type="InterPro" id="IPR045060">
    <property type="entry name" value="Phe-tRNA-ligase_IIc_bsu"/>
</dbReference>
<evidence type="ECO:0000259" key="17">
    <source>
        <dbReference type="PROSITE" id="PS50886"/>
    </source>
</evidence>
<evidence type="ECO:0000256" key="12">
    <source>
        <dbReference type="ARBA" id="ARBA00022917"/>
    </source>
</evidence>
<comment type="catalytic activity">
    <reaction evidence="14 15">
        <text>tRNA(Phe) + L-phenylalanine + ATP = L-phenylalanyl-tRNA(Phe) + AMP + diphosphate + H(+)</text>
        <dbReference type="Rhea" id="RHEA:19413"/>
        <dbReference type="Rhea" id="RHEA-COMP:9668"/>
        <dbReference type="Rhea" id="RHEA-COMP:9699"/>
        <dbReference type="ChEBI" id="CHEBI:15378"/>
        <dbReference type="ChEBI" id="CHEBI:30616"/>
        <dbReference type="ChEBI" id="CHEBI:33019"/>
        <dbReference type="ChEBI" id="CHEBI:58095"/>
        <dbReference type="ChEBI" id="CHEBI:78442"/>
        <dbReference type="ChEBI" id="CHEBI:78531"/>
        <dbReference type="ChEBI" id="CHEBI:456215"/>
        <dbReference type="EC" id="6.1.1.20"/>
    </reaction>
</comment>
<dbReference type="Gene3D" id="3.30.70.380">
    <property type="entry name" value="Ferrodoxin-fold anticodon-binding domain"/>
    <property type="match status" value="1"/>
</dbReference>
<dbReference type="HAMAP" id="MF_00283">
    <property type="entry name" value="Phe_tRNA_synth_beta1"/>
    <property type="match status" value="1"/>
</dbReference>
<evidence type="ECO:0000256" key="4">
    <source>
        <dbReference type="ARBA" id="ARBA00022490"/>
    </source>
</evidence>
<evidence type="ECO:0000256" key="15">
    <source>
        <dbReference type="HAMAP-Rule" id="MF_00283"/>
    </source>
</evidence>
<evidence type="ECO:0000256" key="16">
    <source>
        <dbReference type="PROSITE-ProRule" id="PRU00209"/>
    </source>
</evidence>
<dbReference type="Gene3D" id="3.30.930.10">
    <property type="entry name" value="Bira Bifunctional Protein, Domain 2"/>
    <property type="match status" value="1"/>
</dbReference>
<evidence type="ECO:0000256" key="5">
    <source>
        <dbReference type="ARBA" id="ARBA00022555"/>
    </source>
</evidence>
<dbReference type="SUPFAM" id="SSF55681">
    <property type="entry name" value="Class II aaRS and biotin synthetases"/>
    <property type="match status" value="1"/>
</dbReference>
<dbReference type="PANTHER" id="PTHR10947:SF0">
    <property type="entry name" value="PHENYLALANINE--TRNA LIGASE BETA SUBUNIT"/>
    <property type="match status" value="1"/>
</dbReference>
<feature type="domain" description="B5" evidence="19">
    <location>
        <begin position="397"/>
        <end position="472"/>
    </location>
</feature>
<name>A0A7V3ZXS2_UNCW3</name>
<evidence type="ECO:0000256" key="7">
    <source>
        <dbReference type="ARBA" id="ARBA00022723"/>
    </source>
</evidence>
<dbReference type="Gene3D" id="2.40.50.140">
    <property type="entry name" value="Nucleic acid-binding proteins"/>
    <property type="match status" value="1"/>
</dbReference>
<gene>
    <name evidence="15" type="primary">pheT</name>
    <name evidence="20" type="ORF">ENU66_04340</name>
</gene>
<keyword evidence="9 15" id="KW-0067">ATP-binding</keyword>
<dbReference type="SMART" id="SM00874">
    <property type="entry name" value="B5"/>
    <property type="match status" value="1"/>
</dbReference>
<reference evidence="20" key="1">
    <citation type="journal article" date="2020" name="mSystems">
        <title>Genome- and Community-Level Interaction Insights into Carbon Utilization and Element Cycling Functions of Hydrothermarchaeota in Hydrothermal Sediment.</title>
        <authorList>
            <person name="Zhou Z."/>
            <person name="Liu Y."/>
            <person name="Xu W."/>
            <person name="Pan J."/>
            <person name="Luo Z.H."/>
            <person name="Li M."/>
        </authorList>
    </citation>
    <scope>NUCLEOTIDE SEQUENCE [LARGE SCALE GENOMIC DNA]</scope>
    <source>
        <strain evidence="20">SpSt-69</strain>
    </source>
</reference>
<evidence type="ECO:0000256" key="8">
    <source>
        <dbReference type="ARBA" id="ARBA00022741"/>
    </source>
</evidence>
<keyword evidence="5 16" id="KW-0820">tRNA-binding</keyword>
<organism evidence="20">
    <name type="scientific">candidate division WOR-3 bacterium</name>
    <dbReference type="NCBI Taxonomy" id="2052148"/>
    <lineage>
        <taxon>Bacteria</taxon>
        <taxon>Bacteria division WOR-3</taxon>
    </lineage>
</organism>
<dbReference type="EMBL" id="DTDJ01000029">
    <property type="protein sequence ID" value="HGL17539.1"/>
    <property type="molecule type" value="Genomic_DNA"/>
</dbReference>
<accession>A0A7V3ZXS2</accession>
<feature type="domain" description="TRNA-binding" evidence="17">
    <location>
        <begin position="41"/>
        <end position="148"/>
    </location>
</feature>
<feature type="domain" description="FDX-ACB" evidence="18">
    <location>
        <begin position="691"/>
        <end position="783"/>
    </location>
</feature>
<dbReference type="InterPro" id="IPR020825">
    <property type="entry name" value="Phe-tRNA_synthase-like_B3/B4"/>
</dbReference>
<dbReference type="PANTHER" id="PTHR10947">
    <property type="entry name" value="PHENYLALANYL-TRNA SYNTHETASE BETA CHAIN AND LEUCINE-RICH REPEAT-CONTAINING PROTEIN 47"/>
    <property type="match status" value="1"/>
</dbReference>
<dbReference type="GO" id="GO:0000287">
    <property type="term" value="F:magnesium ion binding"/>
    <property type="evidence" value="ECO:0007669"/>
    <property type="project" value="UniProtKB-UniRule"/>
</dbReference>
<comment type="subunit">
    <text evidence="3 15">Tetramer of two alpha and two beta subunits.</text>
</comment>
<protein>
    <recommendedName>
        <fullName evidence="15">Phenylalanine--tRNA ligase beta subunit</fullName>
        <ecNumber evidence="15">6.1.1.20</ecNumber>
    </recommendedName>
    <alternativeName>
        <fullName evidence="15">Phenylalanyl-tRNA synthetase beta subunit</fullName>
        <shortName evidence="15">PheRS</shortName>
    </alternativeName>
</protein>
<keyword evidence="4 15" id="KW-0963">Cytoplasm</keyword>
<dbReference type="PROSITE" id="PS51447">
    <property type="entry name" value="FDX_ACB"/>
    <property type="match status" value="1"/>
</dbReference>
<dbReference type="Pfam" id="PF03484">
    <property type="entry name" value="B5"/>
    <property type="match status" value="1"/>
</dbReference>
<dbReference type="InterPro" id="IPR009061">
    <property type="entry name" value="DNA-bd_dom_put_sf"/>
</dbReference>
<evidence type="ECO:0000256" key="14">
    <source>
        <dbReference type="ARBA" id="ARBA00049255"/>
    </source>
</evidence>
<dbReference type="GO" id="GO:0005524">
    <property type="term" value="F:ATP binding"/>
    <property type="evidence" value="ECO:0007669"/>
    <property type="project" value="UniProtKB-UniRule"/>
</dbReference>
<keyword evidence="11 16" id="KW-0694">RNA-binding</keyword>
<dbReference type="SUPFAM" id="SSF56037">
    <property type="entry name" value="PheT/TilS domain"/>
    <property type="match status" value="1"/>
</dbReference>
<dbReference type="InterPro" id="IPR005147">
    <property type="entry name" value="tRNA_synthase_B5-dom"/>
</dbReference>
<dbReference type="SMART" id="SM00873">
    <property type="entry name" value="B3_4"/>
    <property type="match status" value="1"/>
</dbReference>
<dbReference type="Pfam" id="PF01588">
    <property type="entry name" value="tRNA_bind"/>
    <property type="match status" value="1"/>
</dbReference>
<evidence type="ECO:0000256" key="3">
    <source>
        <dbReference type="ARBA" id="ARBA00011209"/>
    </source>
</evidence>
<evidence type="ECO:0000256" key="11">
    <source>
        <dbReference type="ARBA" id="ARBA00022884"/>
    </source>
</evidence>
<comment type="caution">
    <text evidence="20">The sequence shown here is derived from an EMBL/GenBank/DDBJ whole genome shotgun (WGS) entry which is preliminary data.</text>
</comment>
<dbReference type="GO" id="GO:0009328">
    <property type="term" value="C:phenylalanine-tRNA ligase complex"/>
    <property type="evidence" value="ECO:0007669"/>
    <property type="project" value="TreeGrafter"/>
</dbReference>
<dbReference type="CDD" id="cd02796">
    <property type="entry name" value="tRNA_bind_bactPheRS"/>
    <property type="match status" value="1"/>
</dbReference>
<evidence type="ECO:0000313" key="20">
    <source>
        <dbReference type="EMBL" id="HGL17539.1"/>
    </source>
</evidence>
<dbReference type="InterPro" id="IPR033714">
    <property type="entry name" value="tRNA_bind_bactPheRS"/>
</dbReference>
<comment type="subcellular location">
    <subcellularLocation>
        <location evidence="1 15">Cytoplasm</location>
    </subcellularLocation>
</comment>
<dbReference type="InterPro" id="IPR045864">
    <property type="entry name" value="aa-tRNA-synth_II/BPL/LPL"/>
</dbReference>
<comment type="similarity">
    <text evidence="2 15">Belongs to the phenylalanyl-tRNA synthetase beta subunit family. Type 1 subfamily.</text>
</comment>
<dbReference type="InterPro" id="IPR004532">
    <property type="entry name" value="Phe-tRNA-ligase_IIc_bsu_bact"/>
</dbReference>
<evidence type="ECO:0000256" key="13">
    <source>
        <dbReference type="ARBA" id="ARBA00023146"/>
    </source>
</evidence>
<feature type="binding site" evidence="15">
    <location>
        <position position="460"/>
    </location>
    <ligand>
        <name>Mg(2+)</name>
        <dbReference type="ChEBI" id="CHEBI:18420"/>
        <note>shared with alpha subunit</note>
    </ligand>
</feature>
<keyword evidence="10 15" id="KW-0460">Magnesium</keyword>
<evidence type="ECO:0000259" key="19">
    <source>
        <dbReference type="PROSITE" id="PS51483"/>
    </source>
</evidence>
<dbReference type="InterPro" id="IPR005146">
    <property type="entry name" value="B3/B4_tRNA-bd"/>
</dbReference>
<dbReference type="InterPro" id="IPR036690">
    <property type="entry name" value="Fdx_antiC-bd_sf"/>
</dbReference>
<dbReference type="AlphaFoldDB" id="A0A7V3ZXS2"/>
<evidence type="ECO:0000256" key="6">
    <source>
        <dbReference type="ARBA" id="ARBA00022598"/>
    </source>
</evidence>
<dbReference type="GO" id="GO:0000049">
    <property type="term" value="F:tRNA binding"/>
    <property type="evidence" value="ECO:0007669"/>
    <property type="project" value="UniProtKB-UniRule"/>
</dbReference>
<evidence type="ECO:0000256" key="10">
    <source>
        <dbReference type="ARBA" id="ARBA00022842"/>
    </source>
</evidence>
<dbReference type="NCBIfam" id="TIGR00472">
    <property type="entry name" value="pheT_bact"/>
    <property type="match status" value="1"/>
</dbReference>
<dbReference type="GO" id="GO:0004826">
    <property type="term" value="F:phenylalanine-tRNA ligase activity"/>
    <property type="evidence" value="ECO:0007669"/>
    <property type="project" value="UniProtKB-UniRule"/>
</dbReference>
<dbReference type="SMART" id="SM00896">
    <property type="entry name" value="FDX-ACB"/>
    <property type="match status" value="1"/>
</dbReference>
<dbReference type="FunFam" id="3.50.40.10:FF:000001">
    <property type="entry name" value="Phenylalanine--tRNA ligase beta subunit"/>
    <property type="match status" value="1"/>
</dbReference>
<keyword evidence="8 15" id="KW-0547">Nucleotide-binding</keyword>
<dbReference type="PROSITE" id="PS50886">
    <property type="entry name" value="TRBD"/>
    <property type="match status" value="1"/>
</dbReference>
<dbReference type="SUPFAM" id="SSF54991">
    <property type="entry name" value="Anticodon-binding domain of PheRS"/>
    <property type="match status" value="1"/>
</dbReference>
<keyword evidence="13 15" id="KW-0030">Aminoacyl-tRNA synthetase</keyword>
<dbReference type="SUPFAM" id="SSF50249">
    <property type="entry name" value="Nucleic acid-binding proteins"/>
    <property type="match status" value="1"/>
</dbReference>
<keyword evidence="12 15" id="KW-0648">Protein biosynthesis</keyword>
<evidence type="ECO:0000256" key="1">
    <source>
        <dbReference type="ARBA" id="ARBA00004496"/>
    </source>
</evidence>
<dbReference type="InterPro" id="IPR041616">
    <property type="entry name" value="PheRS_beta_core"/>
</dbReference>
<dbReference type="EC" id="6.1.1.20" evidence="15"/>
<dbReference type="Pfam" id="PF17759">
    <property type="entry name" value="tRNA_synthFbeta"/>
    <property type="match status" value="1"/>
</dbReference>
<feature type="binding site" evidence="15">
    <location>
        <position position="459"/>
    </location>
    <ligand>
        <name>Mg(2+)</name>
        <dbReference type="ChEBI" id="CHEBI:18420"/>
        <note>shared with alpha subunit</note>
    </ligand>
</feature>
<dbReference type="Gene3D" id="3.50.40.10">
    <property type="entry name" value="Phenylalanyl-trna Synthetase, Chain B, domain 3"/>
    <property type="match status" value="1"/>
</dbReference>
<comment type="cofactor">
    <cofactor evidence="15">
        <name>Mg(2+)</name>
        <dbReference type="ChEBI" id="CHEBI:18420"/>
    </cofactor>
    <text evidence="15">Binds 2 magnesium ions per tetramer.</text>
</comment>
<dbReference type="PROSITE" id="PS51483">
    <property type="entry name" value="B5"/>
    <property type="match status" value="1"/>
</dbReference>
<keyword evidence="6 15" id="KW-0436">Ligase</keyword>
<dbReference type="Gene3D" id="3.30.56.10">
    <property type="match status" value="2"/>
</dbReference>
<evidence type="ECO:0000259" key="18">
    <source>
        <dbReference type="PROSITE" id="PS51447"/>
    </source>
</evidence>
<dbReference type="InterPro" id="IPR002547">
    <property type="entry name" value="tRNA-bd_dom"/>
</dbReference>
<feature type="binding site" evidence="15">
    <location>
        <position position="450"/>
    </location>
    <ligand>
        <name>Mg(2+)</name>
        <dbReference type="ChEBI" id="CHEBI:18420"/>
        <note>shared with alpha subunit</note>
    </ligand>
</feature>
<dbReference type="GO" id="GO:0006432">
    <property type="term" value="P:phenylalanyl-tRNA aminoacylation"/>
    <property type="evidence" value="ECO:0007669"/>
    <property type="project" value="UniProtKB-UniRule"/>
</dbReference>
<evidence type="ECO:0000256" key="9">
    <source>
        <dbReference type="ARBA" id="ARBA00022840"/>
    </source>
</evidence>
<dbReference type="InterPro" id="IPR005121">
    <property type="entry name" value="Fdx_antiC-bd"/>
</dbReference>
<dbReference type="CDD" id="cd00769">
    <property type="entry name" value="PheRS_beta_core"/>
    <property type="match status" value="1"/>
</dbReference>
<dbReference type="Pfam" id="PF03483">
    <property type="entry name" value="B3_4"/>
    <property type="match status" value="1"/>
</dbReference>
<keyword evidence="7 15" id="KW-0479">Metal-binding</keyword>
<sequence length="787" mass="88844">MKITYNILREYFQELNLSPYELKDLFPYMGIEVEEFRYIGEGLDGYVVSGLIEEIFEIKDAPGYYHLKVSLGDRKINVVSTAPNVRKGIKVVVALPGAVIKGNTLKEREIKGIVSQGNLLSLEEMGFNIDSEGVFELPEDFPIGISPLEYLGLKDWLYDLYIFPNRPDLLGIIGLAHEISAHTGNQIQWPRMGVEEVCGEIFEVEVSDPEGCPVYTARVVKNVKVGPSPFDLQRKLSLMGQRPINNIVDITNYVMFELGQPIHAFDKGKVRERIVVRRAKEGERILCLDGLTRELNPEILVIADVEGPIAIAGIIGGEDTSVNSDTTDIIIESAYFDRVRIRKAVQILNVGTESSRRFERGGDPMIPEVASKRVAYLIKEIAGGEVCKVNLVQCKTFEQKKIALYFKDLNRILGEVIEPEEVKRIVERLGFAVHKRNDHLIISVPSRRRDIEVWEDIAEEILKIYGYDRIKAKTESCGEFTGKRKKTLDRLVKEALILSGFMEVKNIEFASPVELTALGEPEELFVKVQNPIHSELSVLRTSLIPGLLRVVSLNLRRGVEYLKVFEVGKVFHWRGGEELPKEVMRVGLCVAGEIPKTWDRAEREVDIYDLLSGFDSLKRVFSENLVLEQRDVRKKGFSSGGVIMNGEKVIGYLGEVAPKIKRIFDIKAPVFVMELELTNLTPKELKYTGLPTFPATSRDISVVIGVDESIKEIIGCARETFSDLLEEFRVLDIFEGKPIPEGKKSVTLRFILRSKDRTLTQEEVDAKFNDFVSVLMNKGYEIRGLNA</sequence>
<dbReference type="InterPro" id="IPR012340">
    <property type="entry name" value="NA-bd_OB-fold"/>
</dbReference>
<evidence type="ECO:0000256" key="2">
    <source>
        <dbReference type="ARBA" id="ARBA00008653"/>
    </source>
</evidence>
<dbReference type="SUPFAM" id="SSF46955">
    <property type="entry name" value="Putative DNA-binding domain"/>
    <property type="match status" value="1"/>
</dbReference>
<dbReference type="Pfam" id="PF03147">
    <property type="entry name" value="FDX-ACB"/>
    <property type="match status" value="1"/>
</dbReference>
<feature type="binding site" evidence="15">
    <location>
        <position position="456"/>
    </location>
    <ligand>
        <name>Mg(2+)</name>
        <dbReference type="ChEBI" id="CHEBI:18420"/>
        <note>shared with alpha subunit</note>
    </ligand>
</feature>